<dbReference type="Proteomes" id="UP000095287">
    <property type="component" value="Unplaced"/>
</dbReference>
<feature type="domain" description="PAZ" evidence="2">
    <location>
        <begin position="274"/>
        <end position="383"/>
    </location>
</feature>
<dbReference type="Gene3D" id="3.30.420.10">
    <property type="entry name" value="Ribonuclease H-like superfamily/Ribonuclease H"/>
    <property type="match status" value="1"/>
</dbReference>
<evidence type="ECO:0000259" key="2">
    <source>
        <dbReference type="PROSITE" id="PS50821"/>
    </source>
</evidence>
<dbReference type="InterPro" id="IPR003165">
    <property type="entry name" value="Piwi"/>
</dbReference>
<evidence type="ECO:0000313" key="4">
    <source>
        <dbReference type="Proteomes" id="UP000095287"/>
    </source>
</evidence>
<dbReference type="SMART" id="SM00950">
    <property type="entry name" value="Piwi"/>
    <property type="match status" value="1"/>
</dbReference>
<dbReference type="SUPFAM" id="SSF101690">
    <property type="entry name" value="PAZ domain"/>
    <property type="match status" value="1"/>
</dbReference>
<dbReference type="Pfam" id="PF02171">
    <property type="entry name" value="Piwi"/>
    <property type="match status" value="1"/>
</dbReference>
<name>A0A1I7Z033_9BILA</name>
<dbReference type="SUPFAM" id="SSF53098">
    <property type="entry name" value="Ribonuclease H-like"/>
    <property type="match status" value="1"/>
</dbReference>
<dbReference type="PROSITE" id="PS50821">
    <property type="entry name" value="PAZ"/>
    <property type="match status" value="1"/>
</dbReference>
<organism evidence="4 5">
    <name type="scientific">Steinernema glaseri</name>
    <dbReference type="NCBI Taxonomy" id="37863"/>
    <lineage>
        <taxon>Eukaryota</taxon>
        <taxon>Metazoa</taxon>
        <taxon>Ecdysozoa</taxon>
        <taxon>Nematoda</taxon>
        <taxon>Chromadorea</taxon>
        <taxon>Rhabditida</taxon>
        <taxon>Tylenchina</taxon>
        <taxon>Panagrolaimomorpha</taxon>
        <taxon>Strongyloidoidea</taxon>
        <taxon>Steinernematidae</taxon>
        <taxon>Steinernema</taxon>
    </lineage>
</organism>
<keyword evidence="4" id="KW-1185">Reference proteome</keyword>
<dbReference type="Pfam" id="PF02170">
    <property type="entry name" value="PAZ"/>
    <property type="match status" value="1"/>
</dbReference>
<dbReference type="SMART" id="SM00949">
    <property type="entry name" value="PAZ"/>
    <property type="match status" value="1"/>
</dbReference>
<dbReference type="CDD" id="cd02846">
    <property type="entry name" value="PAZ_argonaute_like"/>
    <property type="match status" value="1"/>
</dbReference>
<dbReference type="PROSITE" id="PS50822">
    <property type="entry name" value="PIWI"/>
    <property type="match status" value="1"/>
</dbReference>
<reference evidence="5" key="1">
    <citation type="submission" date="2016-11" db="UniProtKB">
        <authorList>
            <consortium name="WormBaseParasite"/>
        </authorList>
    </citation>
    <scope>IDENTIFICATION</scope>
</reference>
<dbReference type="Gene3D" id="2.170.260.10">
    <property type="entry name" value="paz domain"/>
    <property type="match status" value="1"/>
</dbReference>
<dbReference type="PANTHER" id="PTHR22891">
    <property type="entry name" value="EUKARYOTIC TRANSLATION INITIATION FACTOR 2C"/>
    <property type="match status" value="1"/>
</dbReference>
<comment type="similarity">
    <text evidence="1">Belongs to the argonaute family.</text>
</comment>
<dbReference type="InterPro" id="IPR012337">
    <property type="entry name" value="RNaseH-like_sf"/>
</dbReference>
<feature type="domain" description="Piwi" evidence="3">
    <location>
        <begin position="583"/>
        <end position="870"/>
    </location>
</feature>
<dbReference type="InterPro" id="IPR036397">
    <property type="entry name" value="RNaseH_sf"/>
</dbReference>
<protein>
    <submittedName>
        <fullName evidence="5">Piwi domain-containing protein</fullName>
    </submittedName>
</protein>
<evidence type="ECO:0000313" key="5">
    <source>
        <dbReference type="WBParaSite" id="L893_g21457.t1"/>
    </source>
</evidence>
<evidence type="ECO:0000256" key="1">
    <source>
        <dbReference type="RuleBase" id="RU361178"/>
    </source>
</evidence>
<dbReference type="AlphaFoldDB" id="A0A1I7Z033"/>
<accession>A0A1I7Z033</accession>
<evidence type="ECO:0000259" key="3">
    <source>
        <dbReference type="PROSITE" id="PS50822"/>
    </source>
</evidence>
<dbReference type="GO" id="GO:0003723">
    <property type="term" value="F:RNA binding"/>
    <property type="evidence" value="ECO:0007669"/>
    <property type="project" value="InterPro"/>
</dbReference>
<dbReference type="InterPro" id="IPR036085">
    <property type="entry name" value="PAZ_dom_sf"/>
</dbReference>
<dbReference type="Gene3D" id="3.40.50.2300">
    <property type="match status" value="1"/>
</dbReference>
<dbReference type="WBParaSite" id="L893_g21457.t1">
    <property type="protein sequence ID" value="L893_g21457.t1"/>
    <property type="gene ID" value="L893_g21457"/>
</dbReference>
<dbReference type="InterPro" id="IPR003100">
    <property type="entry name" value="PAZ_dom"/>
</dbReference>
<sequence length="903" mass="101131">MEELTKSFADLKRTVTMAPKLPGQPNPEDRPVLLKTNILSLEMRKQMPVFMYHVDIFMKTERKMISLVKTSRSDSIAVDHKDKCRAAFRFAVRKYPMVFTNPSSLCYDLQAQLYSLDKLKTVSGSDLTAPLSLTIDQIDFVKSKEFDIGIDSIIVEIKPVEDSQVALGALMSTADLDNPCRELLQFIEVATSQHAYLTHSEFLTFPAGLSYRKPKNEAPKELDGGMQLFEGVRKSAKIIEGNPDVSKNGEVALLLDPKKAAFHSANMSVAKKVQLLGLANADGVVDPRDVKKVGDLLKGLFVETRYANKVRKFEINGVSKESAQTYEFQYNGFPMTVEHYYKRRYNVSLALPRASLARIKSRKIEGRQSGYIYLPMELLFVCPNQRVKSTQQTPKQISEMIRSCATLPADREKEINRHCETLRLNGPNAQRTLKTAQMHVDTSLMVVEGRALAPPSIAYKDDTNCPVDPFTGKWRSSGRGKPQYLVSASINKWELTMLCLGHPRAVDETLAQNFAAELLKECGARGMQANGPSAIRAIQYMPDELENIFIKAKQNGIQFLFFIEDSRLSAHKDIKFFERKYQIITQDLDQRNAINTTERGKWQSLENIVAKTNMKLGGVNYAISAPDSTIFQQGRLYLGFQVSHGAPLSPEAIERGLKPSMPTVIGVAGNVTKEPCAFVGDFFYQVPFEDKMIEAMDRMVADFAQRYIAAVGFLNEVVIYRNGTTEAQYANLLGREVPIIKKALKQVGAPNAKLTFVVVTKQHNTRIMPASIFGQKASEQNVKPGTVVDTKIVHPRYQEFYLNSHQAIQGSATTPRYTVVKDESFLTLSQLEHMTNVLCYGHQIVNLPTSLPCPLYIAGCYAERGALLLQGGRQNMNDMGDFKRLNTDLAFRGTALEKTRVNA</sequence>
<proteinExistence type="inferred from homology"/>